<sequence length="110" mass="11729">MSSVMNGADLDLAMGGPNGMSGLFCTLSSEARSQESLTEPSTMEHLKPASSISSISQSNKGINVKEILKSLVAAPVETTESGPDTLPYPDHQAMKREAQAMLPMQFHSFD</sequence>
<feature type="compositionally biased region" description="Polar residues" evidence="1">
    <location>
        <begin position="30"/>
        <end position="41"/>
    </location>
</feature>
<keyword evidence="3" id="KW-1185">Reference proteome</keyword>
<protein>
    <submittedName>
        <fullName evidence="2">Uncharacterized protein</fullName>
    </submittedName>
</protein>
<accession>A0ABD0PLP7</accession>
<evidence type="ECO:0000256" key="1">
    <source>
        <dbReference type="SAM" id="MobiDB-lite"/>
    </source>
</evidence>
<dbReference type="Proteomes" id="UP001529510">
    <property type="component" value="Unassembled WGS sequence"/>
</dbReference>
<feature type="region of interest" description="Disordered" evidence="1">
    <location>
        <begin position="30"/>
        <end position="55"/>
    </location>
</feature>
<name>A0ABD0PLP7_CIRMR</name>
<comment type="caution">
    <text evidence="2">The sequence shown here is derived from an EMBL/GenBank/DDBJ whole genome shotgun (WGS) entry which is preliminary data.</text>
</comment>
<gene>
    <name evidence="2" type="ORF">M9458_030715</name>
</gene>
<evidence type="ECO:0000313" key="3">
    <source>
        <dbReference type="Proteomes" id="UP001529510"/>
    </source>
</evidence>
<feature type="non-terminal residue" evidence="2">
    <location>
        <position position="110"/>
    </location>
</feature>
<reference evidence="2 3" key="1">
    <citation type="submission" date="2024-05" db="EMBL/GenBank/DDBJ databases">
        <title>Genome sequencing and assembly of Indian major carp, Cirrhinus mrigala (Hamilton, 1822).</title>
        <authorList>
            <person name="Mohindra V."/>
            <person name="Chowdhury L.M."/>
            <person name="Lal K."/>
            <person name="Jena J.K."/>
        </authorList>
    </citation>
    <scope>NUCLEOTIDE SEQUENCE [LARGE SCALE GENOMIC DNA]</scope>
    <source>
        <strain evidence="2">CM1030</strain>
        <tissue evidence="2">Blood</tissue>
    </source>
</reference>
<dbReference type="EMBL" id="JAMKFB020000015">
    <property type="protein sequence ID" value="KAL0174747.1"/>
    <property type="molecule type" value="Genomic_DNA"/>
</dbReference>
<organism evidence="2 3">
    <name type="scientific">Cirrhinus mrigala</name>
    <name type="common">Mrigala</name>
    <dbReference type="NCBI Taxonomy" id="683832"/>
    <lineage>
        <taxon>Eukaryota</taxon>
        <taxon>Metazoa</taxon>
        <taxon>Chordata</taxon>
        <taxon>Craniata</taxon>
        <taxon>Vertebrata</taxon>
        <taxon>Euteleostomi</taxon>
        <taxon>Actinopterygii</taxon>
        <taxon>Neopterygii</taxon>
        <taxon>Teleostei</taxon>
        <taxon>Ostariophysi</taxon>
        <taxon>Cypriniformes</taxon>
        <taxon>Cyprinidae</taxon>
        <taxon>Labeoninae</taxon>
        <taxon>Labeonini</taxon>
        <taxon>Cirrhinus</taxon>
    </lineage>
</organism>
<dbReference type="AlphaFoldDB" id="A0ABD0PLP7"/>
<evidence type="ECO:0000313" key="2">
    <source>
        <dbReference type="EMBL" id="KAL0174747.1"/>
    </source>
</evidence>
<proteinExistence type="predicted"/>